<dbReference type="RefSeq" id="WP_100162350.1">
    <property type="nucleotide sequence ID" value="NZ_PGTB01000028.1"/>
</dbReference>
<sequence>MSTGTEKSDCEKRCWQIALAVGVVLFLLLWIFGAGFLWGLLLGIASFTVVGLALILLRCRGVESKPEPKPAAEPKAVPEAKPAPAPEVKAEAKAEPAPAPKPEAKPAPAPTAEAAPQPDAPEGPARLSAARDGQADDLKQIKGVGPKLESVLHEKGFYHFDQIAAWTEAEVAWVDENLEGFKGRVSRDDWVAQAKILAAGGDTEFSKRTKS</sequence>
<evidence type="ECO:0000313" key="3">
    <source>
        <dbReference type="EMBL" id="PJE36882.1"/>
    </source>
</evidence>
<keyword evidence="3" id="KW-0830">Ubiquinone</keyword>
<dbReference type="EMBL" id="PGTB01000028">
    <property type="protein sequence ID" value="PJE36882.1"/>
    <property type="molecule type" value="Genomic_DNA"/>
</dbReference>
<dbReference type="Gene3D" id="1.10.150.20">
    <property type="entry name" value="5' to 3' exonuclease, C-terminal subdomain"/>
    <property type="match status" value="1"/>
</dbReference>
<evidence type="ECO:0000313" key="4">
    <source>
        <dbReference type="Proteomes" id="UP000231553"/>
    </source>
</evidence>
<dbReference type="Proteomes" id="UP000231553">
    <property type="component" value="Unassembled WGS sequence"/>
</dbReference>
<feature type="compositionally biased region" description="Basic and acidic residues" evidence="1">
    <location>
        <begin position="64"/>
        <end position="78"/>
    </location>
</feature>
<feature type="compositionally biased region" description="Low complexity" evidence="1">
    <location>
        <begin position="110"/>
        <end position="125"/>
    </location>
</feature>
<name>A0A2M8J279_9RHOB</name>
<organism evidence="3 4">
    <name type="scientific">Pseudooceanicola lipolyticus</name>
    <dbReference type="NCBI Taxonomy" id="2029104"/>
    <lineage>
        <taxon>Bacteria</taxon>
        <taxon>Pseudomonadati</taxon>
        <taxon>Pseudomonadota</taxon>
        <taxon>Alphaproteobacteria</taxon>
        <taxon>Rhodobacterales</taxon>
        <taxon>Paracoccaceae</taxon>
        <taxon>Pseudooceanicola</taxon>
    </lineage>
</organism>
<evidence type="ECO:0000256" key="2">
    <source>
        <dbReference type="SAM" id="Phobius"/>
    </source>
</evidence>
<keyword evidence="2" id="KW-0472">Membrane</keyword>
<keyword evidence="4" id="KW-1185">Reference proteome</keyword>
<keyword evidence="2" id="KW-0812">Transmembrane</keyword>
<feature type="transmembrane region" description="Helical" evidence="2">
    <location>
        <begin position="14"/>
        <end position="32"/>
    </location>
</feature>
<proteinExistence type="predicted"/>
<dbReference type="AlphaFoldDB" id="A0A2M8J279"/>
<dbReference type="OrthoDB" id="9807941at2"/>
<feature type="region of interest" description="Disordered" evidence="1">
    <location>
        <begin position="64"/>
        <end position="134"/>
    </location>
</feature>
<evidence type="ECO:0000256" key="1">
    <source>
        <dbReference type="SAM" id="MobiDB-lite"/>
    </source>
</evidence>
<gene>
    <name evidence="3" type="ORF">CVM52_09920</name>
</gene>
<comment type="caution">
    <text evidence="3">The sequence shown here is derived from an EMBL/GenBank/DDBJ whole genome shotgun (WGS) entry which is preliminary data.</text>
</comment>
<keyword evidence="2" id="KW-1133">Transmembrane helix</keyword>
<reference evidence="3 4" key="1">
    <citation type="journal article" date="2018" name="Int. J. Syst. Evol. Microbiol.">
        <title>Pseudooceanicola lipolyticus sp. nov., a marine alphaproteobacterium, reclassification of Oceanicola flagellatus as Pseudooceanicola flagellatus comb. nov. and emended description of the genus Pseudooceanicola.</title>
        <authorList>
            <person name="Huang M.-M."/>
            <person name="Guo L.-L."/>
            <person name="Wu Y.-H."/>
            <person name="Lai Q.-L."/>
            <person name="Shao Z.-Z."/>
            <person name="Wang C.-S."/>
            <person name="Wu M."/>
            <person name="Xu X.-W."/>
        </authorList>
    </citation>
    <scope>NUCLEOTIDE SEQUENCE [LARGE SCALE GENOMIC DNA]</scope>
    <source>
        <strain evidence="3 4">157</strain>
    </source>
</reference>
<protein>
    <submittedName>
        <fullName evidence="3">NADH:ubiquinone oxidoreductase</fullName>
    </submittedName>
</protein>
<accession>A0A2M8J279</accession>
<feature type="compositionally biased region" description="Pro residues" evidence="1">
    <location>
        <begin position="97"/>
        <end position="109"/>
    </location>
</feature>
<feature type="transmembrane region" description="Helical" evidence="2">
    <location>
        <begin position="38"/>
        <end position="57"/>
    </location>
</feature>